<dbReference type="OrthoDB" id="7929427at2"/>
<comment type="caution">
    <text evidence="2">The sequence shown here is derived from an EMBL/GenBank/DDBJ whole genome shotgun (WGS) entry which is preliminary data.</text>
</comment>
<dbReference type="EMBL" id="SSMD01000003">
    <property type="protein sequence ID" value="THD74765.1"/>
    <property type="molecule type" value="Genomic_DNA"/>
</dbReference>
<name>A0A4S3MBN2_9RHOB</name>
<dbReference type="RefSeq" id="WP_136338620.1">
    <property type="nucleotide sequence ID" value="NZ_SSMD01000003.1"/>
</dbReference>
<accession>A0A4S3MBN2</accession>
<feature type="chain" id="PRO_5020441570" description="Lytic transglycosylase domain-containing protein" evidence="1">
    <location>
        <begin position="18"/>
        <end position="503"/>
    </location>
</feature>
<reference evidence="2 3" key="1">
    <citation type="submission" date="2019-04" db="EMBL/GenBank/DDBJ databases">
        <title>Draft genome sequence of Youngimonas vesicularis.</title>
        <authorList>
            <person name="Hameed A."/>
        </authorList>
    </citation>
    <scope>NUCLEOTIDE SEQUENCE [LARGE SCALE GENOMIC DNA]</scope>
    <source>
        <strain evidence="2 3">CC-AMW-E</strain>
    </source>
</reference>
<protein>
    <recommendedName>
        <fullName evidence="4">Lytic transglycosylase domain-containing protein</fullName>
    </recommendedName>
</protein>
<keyword evidence="3" id="KW-1185">Reference proteome</keyword>
<dbReference type="Proteomes" id="UP000306113">
    <property type="component" value="Unassembled WGS sequence"/>
</dbReference>
<keyword evidence="1" id="KW-0732">Signal</keyword>
<proteinExistence type="predicted"/>
<evidence type="ECO:0000256" key="1">
    <source>
        <dbReference type="SAM" id="SignalP"/>
    </source>
</evidence>
<evidence type="ECO:0008006" key="4">
    <source>
        <dbReference type="Google" id="ProtNLM"/>
    </source>
</evidence>
<gene>
    <name evidence="2" type="ORF">E7681_07320</name>
</gene>
<feature type="signal peptide" evidence="1">
    <location>
        <begin position="1"/>
        <end position="17"/>
    </location>
</feature>
<organism evidence="2 3">
    <name type="scientific">Thalassobius vesicularis</name>
    <dbReference type="NCBI Taxonomy" id="1294297"/>
    <lineage>
        <taxon>Bacteria</taxon>
        <taxon>Pseudomonadati</taxon>
        <taxon>Pseudomonadota</taxon>
        <taxon>Alphaproteobacteria</taxon>
        <taxon>Rhodobacterales</taxon>
        <taxon>Roseobacteraceae</taxon>
        <taxon>Thalassovita</taxon>
    </lineage>
</organism>
<evidence type="ECO:0000313" key="3">
    <source>
        <dbReference type="Proteomes" id="UP000306113"/>
    </source>
</evidence>
<dbReference type="AlphaFoldDB" id="A0A4S3MBN2"/>
<evidence type="ECO:0000313" key="2">
    <source>
        <dbReference type="EMBL" id="THD74765.1"/>
    </source>
</evidence>
<sequence>MQARWLALLLWPATALAGPPLSAIDWLNDPVPVIQPRTNEPPVAGGVTTPEVAVSPLGASTRDSVGLLSPAVTGLPASLWQASAAPIIEELLRAQKLADLPAMQSLFYTLLLAEAEPPAQSGPDGTFLATRLDLLMEMGAVEPAQALVQRAGPSTKALFARWFNATLLTGDEDLACAELMKAQGLAPSWAARIFCTARTGDWRAAALTLNTARALGELNEQEEALLTHFLDPEEFEGEPLPLPPVRPTPLVFRLWEALGEPLPTAPLPRAFAVADLRDIAGWKARIEAAERLAQTAALPENRLLGIYSERLPAASGGIWDRVEAVQRFDTALRASDPGSVARALPNAWRAMQAARLEVPFARLYAADLAKLPLTGEAAALAFEVGLLSPDYEKIAQTNGARFVGMTFLISVAAGTPRPAAAALPQERAIVSGFQSRTLPADMQAALSEGRIGELILMAMQAYGRAMRGETKDLVAALGAFRALGLEDTARQAALQALLLRRRP</sequence>